<evidence type="ECO:0000313" key="2">
    <source>
        <dbReference type="Proteomes" id="UP000593579"/>
    </source>
</evidence>
<accession>A0A7J9BTZ0</accession>
<reference evidence="1 2" key="1">
    <citation type="journal article" date="2019" name="Genome Biol. Evol.">
        <title>Insights into the evolution of the New World diploid cottons (Gossypium, subgenus Houzingenia) based on genome sequencing.</title>
        <authorList>
            <person name="Grover C.E."/>
            <person name="Arick M.A. 2nd"/>
            <person name="Thrash A."/>
            <person name="Conover J.L."/>
            <person name="Sanders W.S."/>
            <person name="Peterson D.G."/>
            <person name="Frelichowski J.E."/>
            <person name="Scheffler J.A."/>
            <person name="Scheffler B.E."/>
            <person name="Wendel J.F."/>
        </authorList>
    </citation>
    <scope>NUCLEOTIDE SEQUENCE [LARGE SCALE GENOMIC DNA]</scope>
    <source>
        <strain evidence="1">5</strain>
        <tissue evidence="1">Leaf</tissue>
    </source>
</reference>
<organism evidence="1 2">
    <name type="scientific">Gossypium gossypioides</name>
    <name type="common">Mexican cotton</name>
    <name type="synonym">Selera gossypioides</name>
    <dbReference type="NCBI Taxonomy" id="34282"/>
    <lineage>
        <taxon>Eukaryota</taxon>
        <taxon>Viridiplantae</taxon>
        <taxon>Streptophyta</taxon>
        <taxon>Embryophyta</taxon>
        <taxon>Tracheophyta</taxon>
        <taxon>Spermatophyta</taxon>
        <taxon>Magnoliopsida</taxon>
        <taxon>eudicotyledons</taxon>
        <taxon>Gunneridae</taxon>
        <taxon>Pentapetalae</taxon>
        <taxon>rosids</taxon>
        <taxon>malvids</taxon>
        <taxon>Malvales</taxon>
        <taxon>Malvaceae</taxon>
        <taxon>Malvoideae</taxon>
        <taxon>Gossypium</taxon>
    </lineage>
</organism>
<proteinExistence type="predicted"/>
<protein>
    <submittedName>
        <fullName evidence="1">Uncharacterized protein</fullName>
    </submittedName>
</protein>
<name>A0A7J9BTZ0_GOSGO</name>
<keyword evidence="2" id="KW-1185">Reference proteome</keyword>
<dbReference type="EMBL" id="JABEZY010000006">
    <property type="protein sequence ID" value="MBA0739660.1"/>
    <property type="molecule type" value="Genomic_DNA"/>
</dbReference>
<evidence type="ECO:0000313" key="1">
    <source>
        <dbReference type="EMBL" id="MBA0739660.1"/>
    </source>
</evidence>
<gene>
    <name evidence="1" type="ORF">Gogos_012908</name>
</gene>
<dbReference type="AlphaFoldDB" id="A0A7J9BTZ0"/>
<dbReference type="OrthoDB" id="1430424at2759"/>
<comment type="caution">
    <text evidence="1">The sequence shown here is derived from an EMBL/GenBank/DDBJ whole genome shotgun (WGS) entry which is preliminary data.</text>
</comment>
<sequence length="46" mass="5339">MRLSELGPRQHNVRNVTVWTKDMISGTMRLDSYSTLIMEICLICLI</sequence>
<dbReference type="Proteomes" id="UP000593579">
    <property type="component" value="Unassembled WGS sequence"/>
</dbReference>